<comment type="subunit">
    <text evidence="10">Homodecamer.</text>
</comment>
<evidence type="ECO:0000256" key="5">
    <source>
        <dbReference type="ARBA" id="ARBA00023235"/>
    </source>
</evidence>
<evidence type="ECO:0000256" key="4">
    <source>
        <dbReference type="ARBA" id="ARBA00022935"/>
    </source>
</evidence>
<dbReference type="Gene3D" id="3.40.225.10">
    <property type="entry name" value="Class II aldolase/adducin N-terminal domain"/>
    <property type="match status" value="1"/>
</dbReference>
<dbReference type="HAMAP" id="MF_00987">
    <property type="entry name" value="FucA"/>
    <property type="match status" value="1"/>
</dbReference>
<feature type="binding site" evidence="9">
    <location>
        <position position="245"/>
    </location>
    <ligand>
        <name>Zn(2+)</name>
        <dbReference type="ChEBI" id="CHEBI:29105"/>
        <note>catalytic</note>
    </ligand>
</feature>
<dbReference type="InterPro" id="IPR001303">
    <property type="entry name" value="Aldolase_II/adducin_N"/>
</dbReference>
<feature type="binding site" evidence="10">
    <location>
        <begin position="131"/>
        <end position="133"/>
    </location>
    <ligand>
        <name>substrate</name>
    </ligand>
</feature>
<evidence type="ECO:0000313" key="12">
    <source>
        <dbReference type="EMBL" id="VEH65827.1"/>
    </source>
</evidence>
<dbReference type="GO" id="GO:0036373">
    <property type="term" value="F:L-fucose mutarotase activity"/>
    <property type="evidence" value="ECO:0007669"/>
    <property type="project" value="UniProtKB-EC"/>
</dbReference>
<name>A0A448MKW9_9PAST</name>
<comment type="function">
    <text evidence="10">Involved in the anomeric conversion of L-fucose.</text>
</comment>
<evidence type="ECO:0000313" key="13">
    <source>
        <dbReference type="Proteomes" id="UP000278733"/>
    </source>
</evidence>
<comment type="catalytic activity">
    <reaction evidence="10">
        <text>alpha-L-fucose = beta-L-fucose</text>
        <dbReference type="Rhea" id="RHEA:25580"/>
        <dbReference type="ChEBI" id="CHEBI:42548"/>
        <dbReference type="ChEBI" id="CHEBI:42589"/>
        <dbReference type="EC" id="5.1.3.29"/>
    </reaction>
</comment>
<keyword evidence="8 10" id="KW-0119">Carbohydrate metabolism</keyword>
<comment type="similarity">
    <text evidence="9">Belongs to the aldolase class II family. AraD/FucA subfamily.</text>
</comment>
<dbReference type="HAMAP" id="MF_01662">
    <property type="entry name" value="L_fucose_rotase"/>
    <property type="match status" value="1"/>
</dbReference>
<dbReference type="UniPathway" id="UPA00563">
    <property type="reaction ID" value="UER00626"/>
</dbReference>
<comment type="subcellular location">
    <subcellularLocation>
        <location evidence="10">Cytoplasm</location>
    </subcellularLocation>
</comment>
<sequence length="366" mass="40532">MLKGIHPAISPELLKILAEMGHGDELVLADAHFPAHSLHHNVVRADGISIATLLKGIAPLFEFDAYVAAPLVMMQAVQGDTLDPDVEKRYLEAIQSAVDFVPNLTRIDRFDFYERTKHAYAVVMTGETAKYGNIIIKKGLPLFYNKLEVLKMNRKALSQKIIDTCLEMTRLGLNQGTAGNVSVRYKEGMLITPTGMPYHLITPENIVYVDNNGKHEDGKLPSSEWQFHLAVYQARAEANAVVHNHSLHCAGLSILEKSIPAIHYMVAVGGTDHIPCVPYATFGTYELASYVSEGIKKSKAILLAHHGLIACGENLDKALWLAQEVEVLASWYLKLLATGLDIPLLSREQMQVVLGKFHTYGLRIEE</sequence>
<comment type="subunit">
    <text evidence="9">Homotetramer.</text>
</comment>
<dbReference type="Gene3D" id="3.40.1650.10">
    <property type="entry name" value="RbsD-like domain"/>
    <property type="match status" value="1"/>
</dbReference>
<evidence type="ECO:0000256" key="1">
    <source>
        <dbReference type="ARBA" id="ARBA00000223"/>
    </source>
</evidence>
<dbReference type="GO" id="GO:0042806">
    <property type="term" value="F:fucose binding"/>
    <property type="evidence" value="ECO:0007669"/>
    <property type="project" value="InterPro"/>
</dbReference>
<dbReference type="PANTHER" id="PTHR22789">
    <property type="entry name" value="FUCULOSE PHOSPHATE ALDOLASE"/>
    <property type="match status" value="1"/>
</dbReference>
<organism evidence="12 13">
    <name type="scientific">Rodentibacter pneumotropicus</name>
    <dbReference type="NCBI Taxonomy" id="758"/>
    <lineage>
        <taxon>Bacteria</taxon>
        <taxon>Pseudomonadati</taxon>
        <taxon>Pseudomonadota</taxon>
        <taxon>Gammaproteobacteria</taxon>
        <taxon>Pasteurellales</taxon>
        <taxon>Pasteurellaceae</taxon>
        <taxon>Rodentibacter</taxon>
    </lineage>
</organism>
<keyword evidence="2 9" id="KW-0479">Metal-binding</keyword>
<dbReference type="GO" id="GO:0008270">
    <property type="term" value="F:zinc ion binding"/>
    <property type="evidence" value="ECO:0007669"/>
    <property type="project" value="UniProtKB-UniRule"/>
</dbReference>
<gene>
    <name evidence="9 12" type="primary">fucA</name>
    <name evidence="10" type="synonym">fucU</name>
    <name evidence="12" type="ORF">NCTC8284_00979</name>
</gene>
<dbReference type="STRING" id="758.GCA_000730685_00564"/>
<feature type="active site" description="Proton donor/acceptor" evidence="9">
    <location>
        <position position="224"/>
    </location>
</feature>
<keyword evidence="7 10" id="KW-0294">Fucose metabolism</keyword>
<dbReference type="PANTHER" id="PTHR22789:SF0">
    <property type="entry name" value="3-OXO-TETRONATE 4-PHOSPHATE DECARBOXYLASE-RELATED"/>
    <property type="match status" value="1"/>
</dbReference>
<reference evidence="12 13" key="1">
    <citation type="submission" date="2018-12" db="EMBL/GenBank/DDBJ databases">
        <authorList>
            <consortium name="Pathogen Informatics"/>
        </authorList>
    </citation>
    <scope>NUCLEOTIDE SEQUENCE [LARGE SCALE GENOMIC DNA]</scope>
    <source>
        <strain evidence="12 13">NCTC8284</strain>
    </source>
</reference>
<dbReference type="GO" id="GO:0005829">
    <property type="term" value="C:cytosol"/>
    <property type="evidence" value="ECO:0007669"/>
    <property type="project" value="TreeGrafter"/>
</dbReference>
<dbReference type="NCBIfam" id="TIGR01086">
    <property type="entry name" value="fucA"/>
    <property type="match status" value="1"/>
</dbReference>
<feature type="binding site" evidence="9">
    <location>
        <begin position="179"/>
        <end position="180"/>
    </location>
    <ligand>
        <name>substrate</name>
    </ligand>
</feature>
<evidence type="ECO:0000256" key="3">
    <source>
        <dbReference type="ARBA" id="ARBA00022833"/>
    </source>
</evidence>
<comment type="cofactor">
    <cofactor evidence="9">
        <name>Zn(2+)</name>
        <dbReference type="ChEBI" id="CHEBI:29105"/>
    </cofactor>
    <text evidence="9">Binds 1 zinc ion per subunit.</text>
</comment>
<dbReference type="InterPro" id="IPR050197">
    <property type="entry name" value="Aldolase_class_II_sugar_metab"/>
</dbReference>
<dbReference type="GO" id="GO:0062193">
    <property type="term" value="F:D-ribose pyranase activity"/>
    <property type="evidence" value="ECO:0007669"/>
    <property type="project" value="UniProtKB-EC"/>
</dbReference>
<protein>
    <recommendedName>
        <fullName evidence="9 10">Multifunctional fusion protein</fullName>
    </recommendedName>
    <domain>
        <recommendedName>
            <fullName evidence="9">L-fuculose phosphate aldolase</fullName>
            <ecNumber evidence="9">4.1.2.17</ecNumber>
        </recommendedName>
        <alternativeName>
            <fullName evidence="9">D-ribulose-phosphate aldolase</fullName>
        </alternativeName>
        <alternativeName>
            <fullName evidence="9">L-fuculose-1-phosphate aldolase</fullName>
        </alternativeName>
    </domain>
    <domain>
        <recommendedName>
            <fullName evidence="10">L-fucose mutarotase</fullName>
            <ecNumber evidence="10">5.1.3.29</ecNumber>
        </recommendedName>
        <alternativeName>
            <fullName evidence="10">Fucose 1-epimerase</fullName>
        </alternativeName>
        <alternativeName>
            <fullName evidence="10">Type-2 mutarotase</fullName>
        </alternativeName>
    </domain>
</protein>
<feature type="site" description="Plays a key role in the stabilization of the transition state and positioning the aldehyde component" evidence="9">
    <location>
        <position position="264"/>
    </location>
</feature>
<keyword evidence="4 9" id="KW-0054">Arabinose catabolism</keyword>
<dbReference type="Proteomes" id="UP000278733">
    <property type="component" value="Chromosome"/>
</dbReference>
<evidence type="ECO:0000259" key="11">
    <source>
        <dbReference type="SMART" id="SM01007"/>
    </source>
</evidence>
<dbReference type="Pfam" id="PF05025">
    <property type="entry name" value="RbsD_FucU"/>
    <property type="match status" value="1"/>
</dbReference>
<feature type="domain" description="Class II aldolase/adducin N-terminal" evidence="11">
    <location>
        <begin position="159"/>
        <end position="333"/>
    </location>
</feature>
<feature type="binding site" evidence="9">
    <location>
        <position position="306"/>
    </location>
    <ligand>
        <name>Zn(2+)</name>
        <dbReference type="ChEBI" id="CHEBI:29105"/>
        <note>catalytic</note>
    </ligand>
</feature>
<dbReference type="EC" id="5.1.3.29" evidence="10"/>
<keyword evidence="5 10" id="KW-0413">Isomerase</keyword>
<feature type="binding site" evidence="9">
    <location>
        <position position="224"/>
    </location>
    <ligand>
        <name>Zn(2+)</name>
        <dbReference type="ChEBI" id="CHEBI:29105"/>
        <note>catalytic</note>
    </ligand>
</feature>
<feature type="binding site" evidence="9">
    <location>
        <position position="243"/>
    </location>
    <ligand>
        <name>Zn(2+)</name>
        <dbReference type="ChEBI" id="CHEBI:29105"/>
        <note>catalytic</note>
    </ligand>
</feature>
<dbReference type="GO" id="GO:0042355">
    <property type="term" value="P:L-fucose catabolic process"/>
    <property type="evidence" value="ECO:0007669"/>
    <property type="project" value="UniProtKB-UniRule"/>
</dbReference>
<evidence type="ECO:0000256" key="8">
    <source>
        <dbReference type="ARBA" id="ARBA00023277"/>
    </source>
</evidence>
<keyword evidence="3 9" id="KW-0862">Zinc</keyword>
<comment type="pathway">
    <text evidence="10">Carbohydrate metabolism; L-fucose metabolism.</text>
</comment>
<evidence type="ECO:0000256" key="7">
    <source>
        <dbReference type="ARBA" id="ARBA00023253"/>
    </source>
</evidence>
<feature type="binding site" evidence="10">
    <location>
        <position position="30"/>
    </location>
    <ligand>
        <name>substrate</name>
    </ligand>
</feature>
<dbReference type="InterPro" id="IPR023750">
    <property type="entry name" value="RbsD-like_sf"/>
</dbReference>
<comment type="pathway">
    <text evidence="9">Carbohydrate degradation; L-fucose degradation; L-lactaldehyde and glycerone phosphate from L-fucose: step 3/3.</text>
</comment>
<dbReference type="KEGG" id="rpne:NCTC8284_00979"/>
<evidence type="ECO:0000256" key="9">
    <source>
        <dbReference type="HAMAP-Rule" id="MF_00987"/>
    </source>
</evidence>
<comment type="catalytic activity">
    <reaction evidence="1">
        <text>beta-D-ribopyranose = beta-D-ribofuranose</text>
        <dbReference type="Rhea" id="RHEA:25432"/>
        <dbReference type="ChEBI" id="CHEBI:27476"/>
        <dbReference type="ChEBI" id="CHEBI:47002"/>
        <dbReference type="EC" id="5.4.99.62"/>
    </reaction>
</comment>
<dbReference type="GO" id="GO:0019568">
    <property type="term" value="P:arabinose catabolic process"/>
    <property type="evidence" value="ECO:0007669"/>
    <property type="project" value="UniProtKB-KW"/>
</dbReference>
<dbReference type="InterPro" id="IPR004782">
    <property type="entry name" value="FucA"/>
</dbReference>
<dbReference type="SUPFAM" id="SSF53639">
    <property type="entry name" value="AraD/HMP-PK domain-like"/>
    <property type="match status" value="1"/>
</dbReference>
<dbReference type="AlphaFoldDB" id="A0A448MKW9"/>
<dbReference type="UniPathway" id="UPA00956"/>
<evidence type="ECO:0000256" key="10">
    <source>
        <dbReference type="HAMAP-Rule" id="MF_01662"/>
    </source>
</evidence>
<proteinExistence type="inferred from homology"/>
<feature type="binding site" evidence="9">
    <location>
        <begin position="222"/>
        <end position="223"/>
    </location>
    <ligand>
        <name>substrate</name>
    </ligand>
</feature>
<dbReference type="NCBIfam" id="NF005984">
    <property type="entry name" value="PRK08087.1"/>
    <property type="match status" value="1"/>
</dbReference>
<feature type="active site" description="Proton donor" evidence="10">
    <location>
        <position position="22"/>
    </location>
</feature>
<dbReference type="EMBL" id="LR134405">
    <property type="protein sequence ID" value="VEH65827.1"/>
    <property type="molecule type" value="Genomic_DNA"/>
</dbReference>
<feature type="site" description="Plays a key role in the stabilization of the transition state and positioning the aldehyde component" evidence="9">
    <location>
        <position position="282"/>
    </location>
</feature>
<comment type="catalytic activity">
    <reaction evidence="9">
        <text>L-fuculose 1-phosphate = (S)-lactaldehyde + dihydroxyacetone phosphate</text>
        <dbReference type="Rhea" id="RHEA:12933"/>
        <dbReference type="ChEBI" id="CHEBI:18041"/>
        <dbReference type="ChEBI" id="CHEBI:57642"/>
        <dbReference type="ChEBI" id="CHEBI:57846"/>
        <dbReference type="EC" id="4.1.2.17"/>
    </reaction>
</comment>
<comment type="similarity">
    <text evidence="10">Belongs to the RbsD / FucU family. FucU mutarotase subfamily.</text>
</comment>
<dbReference type="Pfam" id="PF00596">
    <property type="entry name" value="Aldolase_II"/>
    <property type="match status" value="1"/>
</dbReference>
<dbReference type="SMART" id="SM01007">
    <property type="entry name" value="Aldolase_II"/>
    <property type="match status" value="1"/>
</dbReference>
<feature type="site" description="Plays a key role in the stabilization of the transition state and positioning the aldehyde component" evidence="9">
    <location>
        <position position="360"/>
    </location>
</feature>
<keyword evidence="6 9" id="KW-0456">Lyase</keyword>
<dbReference type="FunFam" id="3.40.225.10:FF:000005">
    <property type="entry name" value="L-fuculose phosphate aldolase"/>
    <property type="match status" value="1"/>
</dbReference>
<dbReference type="NCBIfam" id="NF011949">
    <property type="entry name" value="PRK15420.1"/>
    <property type="match status" value="1"/>
</dbReference>
<dbReference type="InterPro" id="IPR036409">
    <property type="entry name" value="Aldolase_II/adducin_N_sf"/>
</dbReference>
<dbReference type="InterPro" id="IPR023751">
    <property type="entry name" value="L-fucose_mutarotase"/>
</dbReference>
<feature type="binding site" evidence="10">
    <location>
        <position position="109"/>
    </location>
    <ligand>
        <name>substrate</name>
    </ligand>
</feature>
<evidence type="ECO:0000256" key="2">
    <source>
        <dbReference type="ARBA" id="ARBA00022723"/>
    </source>
</evidence>
<dbReference type="SUPFAM" id="SSF102546">
    <property type="entry name" value="RbsD-like"/>
    <property type="match status" value="1"/>
</dbReference>
<comment type="function">
    <text evidence="9">Involved in the degradation of L-fucose and D-arabinose. Catalyzes the reversible cleavage of L-fuculose 1-phosphate (Fuc1P) to yield dihydroxyacetone phosphate (DHAP) and L-lactaldehyde.</text>
</comment>
<dbReference type="InterPro" id="IPR007721">
    <property type="entry name" value="RbsD_FucU"/>
</dbReference>
<evidence type="ECO:0000256" key="6">
    <source>
        <dbReference type="ARBA" id="ARBA00023239"/>
    </source>
</evidence>
<keyword evidence="10" id="KW-0963">Cytoplasm</keyword>
<feature type="binding site" evidence="9">
    <location>
        <begin position="194"/>
        <end position="195"/>
    </location>
    <ligand>
        <name>substrate</name>
    </ligand>
</feature>
<dbReference type="GO" id="GO:0008738">
    <property type="term" value="F:L-fuculose-phosphate aldolase activity"/>
    <property type="evidence" value="ECO:0007669"/>
    <property type="project" value="UniProtKB-UniRule"/>
</dbReference>
<dbReference type="CDD" id="cd00398">
    <property type="entry name" value="Aldolase_II"/>
    <property type="match status" value="1"/>
</dbReference>
<dbReference type="EC" id="4.1.2.17" evidence="9"/>
<accession>A0A448MKW9</accession>